<feature type="region of interest" description="Disordered" evidence="1">
    <location>
        <begin position="1"/>
        <end position="32"/>
    </location>
</feature>
<evidence type="ECO:0000256" key="1">
    <source>
        <dbReference type="SAM" id="MobiDB-lite"/>
    </source>
</evidence>
<reference evidence="2 3" key="1">
    <citation type="journal article" date="2014" name="PLoS Genet.">
        <title>Phylogenetically driven sequencing of extremely halophilic archaea reveals strategies for static and dynamic osmo-response.</title>
        <authorList>
            <person name="Becker E.A."/>
            <person name="Seitzer P.M."/>
            <person name="Tritt A."/>
            <person name="Larsen D."/>
            <person name="Krusor M."/>
            <person name="Yao A.I."/>
            <person name="Wu D."/>
            <person name="Madern D."/>
            <person name="Eisen J.A."/>
            <person name="Darling A.E."/>
            <person name="Facciotti M.T."/>
        </authorList>
    </citation>
    <scope>NUCLEOTIDE SEQUENCE [LARGE SCALE GENOMIC DNA]</scope>
    <source>
        <strain evidence="2 3">JCM 10989</strain>
    </source>
</reference>
<dbReference type="RefSeq" id="WP_006653892.1">
    <property type="nucleotide sequence ID" value="NZ_AOIM01000036.1"/>
</dbReference>
<dbReference type="PATRIC" id="fig|1227493.4.peg.2735"/>
<dbReference type="OrthoDB" id="170737at2157"/>
<keyword evidence="3" id="KW-1185">Reference proteome</keyword>
<dbReference type="Proteomes" id="UP000011519">
    <property type="component" value="Unassembled WGS sequence"/>
</dbReference>
<proteinExistence type="predicted"/>
<protein>
    <submittedName>
        <fullName evidence="2">Uncharacterized protein</fullName>
    </submittedName>
</protein>
<dbReference type="AlphaFoldDB" id="L9ZVF8"/>
<accession>L9ZVF8</accession>
<gene>
    <name evidence="2" type="ORF">C483_13613</name>
</gene>
<name>L9ZVF8_9EURY</name>
<organism evidence="2 3">
    <name type="scientific">Natrialba hulunbeirensis JCM 10989</name>
    <dbReference type="NCBI Taxonomy" id="1227493"/>
    <lineage>
        <taxon>Archaea</taxon>
        <taxon>Methanobacteriati</taxon>
        <taxon>Methanobacteriota</taxon>
        <taxon>Stenosarchaea group</taxon>
        <taxon>Halobacteria</taxon>
        <taxon>Halobacteriales</taxon>
        <taxon>Natrialbaceae</taxon>
        <taxon>Natrialba</taxon>
    </lineage>
</organism>
<evidence type="ECO:0000313" key="2">
    <source>
        <dbReference type="EMBL" id="ELY89567.1"/>
    </source>
</evidence>
<evidence type="ECO:0000313" key="3">
    <source>
        <dbReference type="Proteomes" id="UP000011519"/>
    </source>
</evidence>
<dbReference type="EMBL" id="AOIM01000036">
    <property type="protein sequence ID" value="ELY89567.1"/>
    <property type="molecule type" value="Genomic_DNA"/>
</dbReference>
<feature type="compositionally biased region" description="Low complexity" evidence="1">
    <location>
        <begin position="17"/>
        <end position="32"/>
    </location>
</feature>
<comment type="caution">
    <text evidence="2">The sequence shown here is derived from an EMBL/GenBank/DDBJ whole genome shotgun (WGS) entry which is preliminary data.</text>
</comment>
<sequence>MGQRQFEPDDADATTGSAETDSQAAADASDSVSTVGEAIDRLDADALGPVARAAFAHGGELATLEYGRPAAVLAAIRLASRRSRHATLECERLAAAFDADSEAISGADAAIASTLTPPADASTIRTLRRRLIVVEELLAAARAAGSSSPACHHTQRFRPAVADAAPCLLSRVEAAATHCEDATPFGLDEDGLQAHADRLRGDLEFARLGTTLATLMARRRTRCE</sequence>